<organism evidence="1 2">
    <name type="scientific">Tissierella praeacuta DSM 18095</name>
    <dbReference type="NCBI Taxonomy" id="1123404"/>
    <lineage>
        <taxon>Bacteria</taxon>
        <taxon>Bacillati</taxon>
        <taxon>Bacillota</taxon>
        <taxon>Tissierellia</taxon>
        <taxon>Tissierellales</taxon>
        <taxon>Tissierellaceae</taxon>
        <taxon>Tissierella</taxon>
    </lineage>
</organism>
<proteinExistence type="predicted"/>
<dbReference type="Proteomes" id="UP000184114">
    <property type="component" value="Unassembled WGS sequence"/>
</dbReference>
<keyword evidence="2" id="KW-1185">Reference proteome</keyword>
<gene>
    <name evidence="1" type="ORF">SAMN02745784_01547</name>
</gene>
<dbReference type="STRING" id="1123404.SAMN02745784_01547"/>
<reference evidence="2" key="1">
    <citation type="submission" date="2016-11" db="EMBL/GenBank/DDBJ databases">
        <authorList>
            <person name="Varghese N."/>
            <person name="Submissions S."/>
        </authorList>
    </citation>
    <scope>NUCLEOTIDE SEQUENCE [LARGE SCALE GENOMIC DNA]</scope>
    <source>
        <strain evidence="2">DSM 18095</strain>
    </source>
</reference>
<protein>
    <submittedName>
        <fullName evidence="1">Uncharacterized protein</fullName>
    </submittedName>
</protein>
<dbReference type="RefSeq" id="WP_072975017.1">
    <property type="nucleotide sequence ID" value="NZ_FQTY01000005.1"/>
</dbReference>
<dbReference type="AlphaFoldDB" id="A0A1M4VNT3"/>
<sequence>MKKRFISRKHIERAYKTDTLSSNLDLNLEPMEEKIDKLPKEMFQILGEIILFIENTNKFEGDKNHENQ</sequence>
<accession>A0A1M4VNT3</accession>
<dbReference type="GeneID" id="90993726"/>
<evidence type="ECO:0000313" key="2">
    <source>
        <dbReference type="Proteomes" id="UP000184114"/>
    </source>
</evidence>
<name>A0A1M4VNT3_9FIRM</name>
<evidence type="ECO:0000313" key="1">
    <source>
        <dbReference type="EMBL" id="SHE70507.1"/>
    </source>
</evidence>
<dbReference type="EMBL" id="FQTY01000005">
    <property type="protein sequence ID" value="SHE70507.1"/>
    <property type="molecule type" value="Genomic_DNA"/>
</dbReference>